<dbReference type="Proteomes" id="UP000449906">
    <property type="component" value="Unassembled WGS sequence"/>
</dbReference>
<reference evidence="3 4" key="1">
    <citation type="submission" date="2019-09" db="EMBL/GenBank/DDBJ databases">
        <title>Pimelobacter sp. isolated from Paulinella.</title>
        <authorList>
            <person name="Jeong S.E."/>
        </authorList>
    </citation>
    <scope>NUCLEOTIDE SEQUENCE [LARGE SCALE GENOMIC DNA]</scope>
    <source>
        <strain evidence="3 4">Pch-N</strain>
    </source>
</reference>
<dbReference type="InterPro" id="IPR038404">
    <property type="entry name" value="TRAP_DctP_sf"/>
</dbReference>
<dbReference type="PROSITE" id="PS51257">
    <property type="entry name" value="PROKAR_LIPOPROTEIN"/>
    <property type="match status" value="1"/>
</dbReference>
<sequence>MTGILRSRKVAVLTATMVAGACALAGCAESGGKGSSGGEGLDAGASKADYQKAFEDVDQITLLTQTPAPKGSVTGLPQEEYYKAVEDWSGGKIKFDVAYSNAVAEPAEADDALNDGRLDIASVLPIYDPSEYPANAALIEGGFISDQSAINGVLSSNAWPNQVAFETDEIMDEFDEHGLVPLVPVFNSGANALFCSKPRTDLASLKGASVGSGGQAQSAEVKALGGSPSSIPYTELYESLQRGVVDCTVSSPTVAVLGGFIESAPNVTLDPDAGFALAPGALAFSKTTWEGLPLVAQQLLWDRLDVFVKSNIESKIFVNNAAMAEGVAKAGGQIAPFDEDARKVLQDENESLLAGLADTKAFSDGDAFVKSLQDANTAWQEKIAGFGFEDVTYSDFGSWWAKNKDSIDMSAYTTAVTEDILAAHRPS</sequence>
<feature type="chain" id="PRO_5039554290" evidence="2">
    <location>
        <begin position="26"/>
        <end position="427"/>
    </location>
</feature>
<dbReference type="Gene3D" id="3.40.190.170">
    <property type="entry name" value="Bacterial extracellular solute-binding protein, family 7"/>
    <property type="match status" value="1"/>
</dbReference>
<evidence type="ECO:0000313" key="4">
    <source>
        <dbReference type="Proteomes" id="UP000449906"/>
    </source>
</evidence>
<dbReference type="NCBIfam" id="NF037995">
    <property type="entry name" value="TRAP_S1"/>
    <property type="match status" value="1"/>
</dbReference>
<evidence type="ECO:0000256" key="1">
    <source>
        <dbReference type="ARBA" id="ARBA00022729"/>
    </source>
</evidence>
<dbReference type="EMBL" id="WBVM01000001">
    <property type="protein sequence ID" value="KAB2812162.1"/>
    <property type="molecule type" value="Genomic_DNA"/>
</dbReference>
<dbReference type="PANTHER" id="PTHR33376:SF15">
    <property type="entry name" value="BLL6794 PROTEIN"/>
    <property type="match status" value="1"/>
</dbReference>
<accession>A0A7J5E1M2</accession>
<comment type="caution">
    <text evidence="3">The sequence shown here is derived from an EMBL/GenBank/DDBJ whole genome shotgun (WGS) entry which is preliminary data.</text>
</comment>
<dbReference type="GO" id="GO:0055085">
    <property type="term" value="P:transmembrane transport"/>
    <property type="evidence" value="ECO:0007669"/>
    <property type="project" value="InterPro"/>
</dbReference>
<gene>
    <name evidence="3" type="ORF">F9L07_10155</name>
</gene>
<dbReference type="AlphaFoldDB" id="A0A7J5E1M2"/>
<organism evidence="3 4">
    <name type="scientific">Nocardioides simplex</name>
    <name type="common">Arthrobacter simplex</name>
    <dbReference type="NCBI Taxonomy" id="2045"/>
    <lineage>
        <taxon>Bacteria</taxon>
        <taxon>Bacillati</taxon>
        <taxon>Actinomycetota</taxon>
        <taxon>Actinomycetes</taxon>
        <taxon>Propionibacteriales</taxon>
        <taxon>Nocardioidaceae</taxon>
        <taxon>Pimelobacter</taxon>
    </lineage>
</organism>
<protein>
    <submittedName>
        <fullName evidence="3">C4-dicarboxylate ABC transporter substrate-binding protein</fullName>
    </submittedName>
</protein>
<proteinExistence type="predicted"/>
<keyword evidence="1 2" id="KW-0732">Signal</keyword>
<dbReference type="InterPro" id="IPR018389">
    <property type="entry name" value="DctP_fam"/>
</dbReference>
<evidence type="ECO:0000256" key="2">
    <source>
        <dbReference type="SAM" id="SignalP"/>
    </source>
</evidence>
<evidence type="ECO:0000313" key="3">
    <source>
        <dbReference type="EMBL" id="KAB2812162.1"/>
    </source>
</evidence>
<dbReference type="Pfam" id="PF03480">
    <property type="entry name" value="DctP"/>
    <property type="match status" value="1"/>
</dbReference>
<dbReference type="PANTHER" id="PTHR33376">
    <property type="match status" value="1"/>
</dbReference>
<name>A0A7J5E1M2_NOCSI</name>
<feature type="signal peptide" evidence="2">
    <location>
        <begin position="1"/>
        <end position="25"/>
    </location>
</feature>